<accession>A0A8H6MSL8</accession>
<protein>
    <submittedName>
        <fullName evidence="2">Uncharacterized protein</fullName>
    </submittedName>
</protein>
<evidence type="ECO:0000313" key="2">
    <source>
        <dbReference type="EMBL" id="KAF6806778.1"/>
    </source>
</evidence>
<name>A0A8H6MSL8_9PEZI</name>
<feature type="compositionally biased region" description="Polar residues" evidence="1">
    <location>
        <begin position="88"/>
        <end position="105"/>
    </location>
</feature>
<evidence type="ECO:0000256" key="1">
    <source>
        <dbReference type="SAM" id="MobiDB-lite"/>
    </source>
</evidence>
<sequence length="190" mass="20649">MIDFTAVFRVLQLGIQFRVQSFALSSVQRTRLILPIHMGLSPSSCQPAHLTDDGRRQLPSIVATCLVLCSVRWNEAAGRSAEVKEQESFPSNTPGKSSDPISNYYQGDPSHRLNNWRPPPTSPSELFCCPAPNADHLPRISPFSVLSPSPMRGIGPGTSSRELGRGALKRQLASDGVTSRIRASLLGTLV</sequence>
<reference evidence="2 3" key="1">
    <citation type="journal article" date="2020" name="Phytopathology">
        <title>Genome Sequence Resources of Colletotrichum truncatum, C. plurivorum, C. musicola, and C. sojae: Four Species Pathogenic to Soybean (Glycine max).</title>
        <authorList>
            <person name="Rogerio F."/>
            <person name="Boufleur T.R."/>
            <person name="Ciampi-Guillardi M."/>
            <person name="Sukno S.A."/>
            <person name="Thon M.R."/>
            <person name="Massola Junior N.S."/>
            <person name="Baroncelli R."/>
        </authorList>
    </citation>
    <scope>NUCLEOTIDE SEQUENCE [LARGE SCALE GENOMIC DNA]</scope>
    <source>
        <strain evidence="2 3">LFN0009</strain>
    </source>
</reference>
<dbReference type="EMBL" id="WIGN01000151">
    <property type="protein sequence ID" value="KAF6806778.1"/>
    <property type="molecule type" value="Genomic_DNA"/>
</dbReference>
<evidence type="ECO:0000313" key="3">
    <source>
        <dbReference type="Proteomes" id="UP000652219"/>
    </source>
</evidence>
<feature type="region of interest" description="Disordered" evidence="1">
    <location>
        <begin position="80"/>
        <end position="117"/>
    </location>
</feature>
<comment type="caution">
    <text evidence="2">The sequence shown here is derived from an EMBL/GenBank/DDBJ whole genome shotgun (WGS) entry which is preliminary data.</text>
</comment>
<keyword evidence="3" id="KW-1185">Reference proteome</keyword>
<organism evidence="2 3">
    <name type="scientific">Colletotrichum sojae</name>
    <dbReference type="NCBI Taxonomy" id="2175907"/>
    <lineage>
        <taxon>Eukaryota</taxon>
        <taxon>Fungi</taxon>
        <taxon>Dikarya</taxon>
        <taxon>Ascomycota</taxon>
        <taxon>Pezizomycotina</taxon>
        <taxon>Sordariomycetes</taxon>
        <taxon>Hypocreomycetidae</taxon>
        <taxon>Glomerellales</taxon>
        <taxon>Glomerellaceae</taxon>
        <taxon>Colletotrichum</taxon>
        <taxon>Colletotrichum orchidearum species complex</taxon>
    </lineage>
</organism>
<proteinExistence type="predicted"/>
<gene>
    <name evidence="2" type="ORF">CSOJ01_08593</name>
</gene>
<dbReference type="AlphaFoldDB" id="A0A8H6MSL8"/>
<dbReference type="Proteomes" id="UP000652219">
    <property type="component" value="Unassembled WGS sequence"/>
</dbReference>